<keyword evidence="11" id="KW-1185">Reference proteome</keyword>
<keyword evidence="3 8" id="KW-0349">Heme</keyword>
<dbReference type="RefSeq" id="WP_076753924.1">
    <property type="nucleotide sequence ID" value="NZ_CP023018.1"/>
</dbReference>
<dbReference type="STRING" id="233100.SAMN05216526_0042"/>
<dbReference type="InterPro" id="IPR013130">
    <property type="entry name" value="Fe3_Rdtase_TM_dom"/>
</dbReference>
<comment type="similarity">
    <text evidence="8">Belongs to the MsrQ family.</text>
</comment>
<dbReference type="GO" id="GO:0046872">
    <property type="term" value="F:metal ion binding"/>
    <property type="evidence" value="ECO:0007669"/>
    <property type="project" value="UniProtKB-KW"/>
</dbReference>
<keyword evidence="5 8" id="KW-1133">Transmembrane helix</keyword>
<feature type="transmembrane region" description="Helical" evidence="8">
    <location>
        <begin position="82"/>
        <end position="100"/>
    </location>
</feature>
<protein>
    <recommendedName>
        <fullName evidence="8">Protein-methionine-sulfoxide reductase heme-binding subunit MsrQ</fullName>
    </recommendedName>
    <alternativeName>
        <fullName evidence="8">Flavocytochrome MsrQ</fullName>
    </alternativeName>
</protein>
<keyword evidence="8" id="KW-1003">Cell membrane</keyword>
<proteinExistence type="inferred from homology"/>
<feature type="domain" description="Ferric oxidoreductase" evidence="9">
    <location>
        <begin position="49"/>
        <end position="161"/>
    </location>
</feature>
<accession>A0A1R3VM69</accession>
<dbReference type="GO" id="GO:0016679">
    <property type="term" value="F:oxidoreductase activity, acting on diphenols and related substances as donors"/>
    <property type="evidence" value="ECO:0007669"/>
    <property type="project" value="TreeGrafter"/>
</dbReference>
<name>A0A1R3VM69_9GAMM</name>
<evidence type="ECO:0000256" key="2">
    <source>
        <dbReference type="ARBA" id="ARBA00022448"/>
    </source>
</evidence>
<keyword evidence="6 8" id="KW-0408">Iron</keyword>
<evidence type="ECO:0000256" key="3">
    <source>
        <dbReference type="ARBA" id="ARBA00022617"/>
    </source>
</evidence>
<dbReference type="Pfam" id="PF01794">
    <property type="entry name" value="Ferric_reduct"/>
    <property type="match status" value="1"/>
</dbReference>
<comment type="subunit">
    <text evidence="8">Heterodimer of a catalytic subunit (MsrP) and a heme-binding subunit (MsrQ).</text>
</comment>
<feature type="transmembrane region" description="Helical" evidence="8">
    <location>
        <begin position="120"/>
        <end position="140"/>
    </location>
</feature>
<comment type="cofactor">
    <cofactor evidence="8">
        <name>heme b</name>
        <dbReference type="ChEBI" id="CHEBI:60344"/>
    </cofactor>
    <text evidence="8">Binds 1 heme b (iron(II)-protoporphyrin IX) group per subunit.</text>
</comment>
<evidence type="ECO:0000313" key="10">
    <source>
        <dbReference type="EMBL" id="SIT65594.1"/>
    </source>
</evidence>
<dbReference type="EMBL" id="FTPK01000001">
    <property type="protein sequence ID" value="SIT65594.1"/>
    <property type="molecule type" value="Genomic_DNA"/>
</dbReference>
<sequence>MPVKAAKSTIRLLRLALFIGMSLPLLGLALAWHQDRLGVIPEEVVLHSLGRWGLYALLATLALGPLFRLTHRLEFMMIRRQLGLWSFVYITAHLLAWAWLELHWVWTVVWLELSQLLHLQIGLFSWLLLIPLVITSVPLLQKALGMPRWRWLHRLSYLCAAGGILHFFLLARGFRAELWLTLLALVLLIILRLLDAKWLSYKAELQVRREQTPSRK</sequence>
<gene>
    <name evidence="8" type="primary">msrQ</name>
    <name evidence="10" type="ORF">SAMN05216526_0042</name>
</gene>
<keyword evidence="8" id="KW-0479">Metal-binding</keyword>
<dbReference type="GO" id="GO:0009055">
    <property type="term" value="F:electron transfer activity"/>
    <property type="evidence" value="ECO:0007669"/>
    <property type="project" value="UniProtKB-UniRule"/>
</dbReference>
<dbReference type="PANTHER" id="PTHR36964">
    <property type="entry name" value="PROTEIN-METHIONINE-SULFOXIDE REDUCTASE HEME-BINDING SUBUNIT MSRQ"/>
    <property type="match status" value="1"/>
</dbReference>
<evidence type="ECO:0000259" key="9">
    <source>
        <dbReference type="Pfam" id="PF01794"/>
    </source>
</evidence>
<keyword evidence="4 8" id="KW-0812">Transmembrane</keyword>
<dbReference type="Proteomes" id="UP000223759">
    <property type="component" value="Unassembled WGS sequence"/>
</dbReference>
<evidence type="ECO:0000256" key="7">
    <source>
        <dbReference type="ARBA" id="ARBA00023136"/>
    </source>
</evidence>
<keyword evidence="8" id="KW-0285">Flavoprotein</keyword>
<comment type="cofactor">
    <cofactor evidence="8">
        <name>FMN</name>
        <dbReference type="ChEBI" id="CHEBI:58210"/>
    </cofactor>
    <text evidence="8">Binds 1 FMN per subunit.</text>
</comment>
<keyword evidence="8" id="KW-0249">Electron transport</keyword>
<organism evidence="10 11">
    <name type="scientific">Ectothiorhodosinus mongolicus</name>
    <dbReference type="NCBI Taxonomy" id="233100"/>
    <lineage>
        <taxon>Bacteria</taxon>
        <taxon>Pseudomonadati</taxon>
        <taxon>Pseudomonadota</taxon>
        <taxon>Gammaproteobacteria</taxon>
        <taxon>Chromatiales</taxon>
        <taxon>Ectothiorhodospiraceae</taxon>
        <taxon>Ectothiorhodosinus</taxon>
    </lineage>
</organism>
<keyword evidence="2 8" id="KW-0813">Transport</keyword>
<dbReference type="GO" id="GO:0020037">
    <property type="term" value="F:heme binding"/>
    <property type="evidence" value="ECO:0007669"/>
    <property type="project" value="UniProtKB-UniRule"/>
</dbReference>
<dbReference type="GO" id="GO:0030091">
    <property type="term" value="P:protein repair"/>
    <property type="evidence" value="ECO:0007669"/>
    <property type="project" value="UniProtKB-UniRule"/>
</dbReference>
<dbReference type="PANTHER" id="PTHR36964:SF1">
    <property type="entry name" value="PROTEIN-METHIONINE-SULFOXIDE REDUCTASE HEME-BINDING SUBUNIT MSRQ"/>
    <property type="match status" value="1"/>
</dbReference>
<feature type="transmembrane region" description="Helical" evidence="8">
    <location>
        <begin position="176"/>
        <end position="194"/>
    </location>
</feature>
<comment type="function">
    <text evidence="8">Part of the MsrPQ system that repairs oxidized periplasmic proteins containing methionine sulfoxide residues (Met-O), using respiratory chain electrons. Thus protects these proteins from oxidative-stress damage caused by reactive species of oxygen and chlorine generated by the host defense mechanisms. MsrPQ is essential for the maintenance of envelope integrity under bleach stress, rescuing a wide series of structurally unrelated periplasmic proteins from methionine oxidation. MsrQ provides electrons for reduction to the reductase catalytic subunit MsrP, using the quinone pool of the respiratory chain.</text>
</comment>
<dbReference type="HAMAP" id="MF_01207">
    <property type="entry name" value="MsrQ"/>
    <property type="match status" value="1"/>
</dbReference>
<feature type="transmembrane region" description="Helical" evidence="8">
    <location>
        <begin position="12"/>
        <end position="32"/>
    </location>
</feature>
<dbReference type="GO" id="GO:0005886">
    <property type="term" value="C:plasma membrane"/>
    <property type="evidence" value="ECO:0007669"/>
    <property type="project" value="UniProtKB-SubCell"/>
</dbReference>
<evidence type="ECO:0000313" key="11">
    <source>
        <dbReference type="Proteomes" id="UP000223759"/>
    </source>
</evidence>
<keyword evidence="8" id="KW-0288">FMN</keyword>
<comment type="subcellular location">
    <subcellularLocation>
        <location evidence="8">Cell membrane</location>
        <topology evidence="8">Multi-pass membrane protein</topology>
    </subcellularLocation>
    <subcellularLocation>
        <location evidence="1">Membrane</location>
        <topology evidence="1">Multi-pass membrane protein</topology>
    </subcellularLocation>
</comment>
<reference evidence="10 11" key="1">
    <citation type="submission" date="2017-01" db="EMBL/GenBank/DDBJ databases">
        <authorList>
            <person name="Mah S.A."/>
            <person name="Swanson W.J."/>
            <person name="Moy G.W."/>
            <person name="Vacquier V.D."/>
        </authorList>
    </citation>
    <scope>NUCLEOTIDE SEQUENCE [LARGE SCALE GENOMIC DNA]</scope>
    <source>
        <strain evidence="10 11">M9</strain>
    </source>
</reference>
<keyword evidence="7 8" id="KW-0472">Membrane</keyword>
<evidence type="ECO:0000256" key="5">
    <source>
        <dbReference type="ARBA" id="ARBA00022989"/>
    </source>
</evidence>
<evidence type="ECO:0000256" key="8">
    <source>
        <dbReference type="HAMAP-Rule" id="MF_01207"/>
    </source>
</evidence>
<feature type="transmembrane region" description="Helical" evidence="8">
    <location>
        <begin position="152"/>
        <end position="170"/>
    </location>
</feature>
<feature type="transmembrane region" description="Helical" evidence="8">
    <location>
        <begin position="52"/>
        <end position="70"/>
    </location>
</feature>
<evidence type="ECO:0000256" key="6">
    <source>
        <dbReference type="ARBA" id="ARBA00023004"/>
    </source>
</evidence>
<dbReference type="InterPro" id="IPR022837">
    <property type="entry name" value="MsrQ-like"/>
</dbReference>
<dbReference type="AlphaFoldDB" id="A0A1R3VM69"/>
<evidence type="ECO:0000256" key="4">
    <source>
        <dbReference type="ARBA" id="ARBA00022692"/>
    </source>
</evidence>
<evidence type="ECO:0000256" key="1">
    <source>
        <dbReference type="ARBA" id="ARBA00004141"/>
    </source>
</evidence>
<dbReference type="GO" id="GO:0010181">
    <property type="term" value="F:FMN binding"/>
    <property type="evidence" value="ECO:0007669"/>
    <property type="project" value="UniProtKB-UniRule"/>
</dbReference>
<dbReference type="OrthoDB" id="9788328at2"/>